<proteinExistence type="predicted"/>
<keyword evidence="1" id="KW-0805">Transcription regulation</keyword>
<evidence type="ECO:0000313" key="6">
    <source>
        <dbReference type="EMBL" id="ALG07017.1"/>
    </source>
</evidence>
<keyword evidence="2 4" id="KW-0238">DNA-binding</keyword>
<dbReference type="Pfam" id="PF00440">
    <property type="entry name" value="TetR_N"/>
    <property type="match status" value="1"/>
</dbReference>
<dbReference type="PANTHER" id="PTHR47506:SF10">
    <property type="entry name" value="TRANSCRIPTIONAL REGULATORY PROTEIN"/>
    <property type="match status" value="1"/>
</dbReference>
<dbReference type="InterPro" id="IPR009057">
    <property type="entry name" value="Homeodomain-like_sf"/>
</dbReference>
<name>A0A0N9HVK5_9PSEU</name>
<dbReference type="Gene3D" id="1.10.357.10">
    <property type="entry name" value="Tetracycline Repressor, domain 2"/>
    <property type="match status" value="1"/>
</dbReference>
<dbReference type="Pfam" id="PF16925">
    <property type="entry name" value="TetR_C_13"/>
    <property type="match status" value="1"/>
</dbReference>
<dbReference type="Proteomes" id="UP000063699">
    <property type="component" value="Chromosome"/>
</dbReference>
<accession>A0A0N9HVK5</accession>
<protein>
    <recommendedName>
        <fullName evidence="5">HTH tetR-type domain-containing protein</fullName>
    </recommendedName>
</protein>
<dbReference type="InterPro" id="IPR001647">
    <property type="entry name" value="HTH_TetR"/>
</dbReference>
<dbReference type="PROSITE" id="PS50977">
    <property type="entry name" value="HTH_TETR_2"/>
    <property type="match status" value="1"/>
</dbReference>
<evidence type="ECO:0000256" key="1">
    <source>
        <dbReference type="ARBA" id="ARBA00023015"/>
    </source>
</evidence>
<feature type="DNA-binding region" description="H-T-H motif" evidence="4">
    <location>
        <begin position="28"/>
        <end position="47"/>
    </location>
</feature>
<dbReference type="RefSeq" id="WP_054288988.1">
    <property type="nucleotide sequence ID" value="NZ_CP012752.1"/>
</dbReference>
<dbReference type="Gene3D" id="1.10.10.60">
    <property type="entry name" value="Homeodomain-like"/>
    <property type="match status" value="1"/>
</dbReference>
<dbReference type="GO" id="GO:0003677">
    <property type="term" value="F:DNA binding"/>
    <property type="evidence" value="ECO:0007669"/>
    <property type="project" value="UniProtKB-UniRule"/>
</dbReference>
<evidence type="ECO:0000256" key="3">
    <source>
        <dbReference type="ARBA" id="ARBA00023163"/>
    </source>
</evidence>
<reference evidence="6 7" key="1">
    <citation type="submission" date="2015-07" db="EMBL/GenBank/DDBJ databases">
        <title>Genome sequencing of Kibdelosporangium phytohabitans.</title>
        <authorList>
            <person name="Qin S."/>
            <person name="Xing K."/>
        </authorList>
    </citation>
    <scope>NUCLEOTIDE SEQUENCE [LARGE SCALE GENOMIC DNA]</scope>
    <source>
        <strain evidence="6 7">KLBMP1111</strain>
    </source>
</reference>
<keyword evidence="7" id="KW-1185">Reference proteome</keyword>
<dbReference type="SUPFAM" id="SSF48498">
    <property type="entry name" value="Tetracyclin repressor-like, C-terminal domain"/>
    <property type="match status" value="1"/>
</dbReference>
<dbReference type="AlphaFoldDB" id="A0A0N9HVK5"/>
<dbReference type="SUPFAM" id="SSF46689">
    <property type="entry name" value="Homeodomain-like"/>
    <property type="match status" value="1"/>
</dbReference>
<dbReference type="InterPro" id="IPR036271">
    <property type="entry name" value="Tet_transcr_reg_TetR-rel_C_sf"/>
</dbReference>
<organism evidence="6 7">
    <name type="scientific">Kibdelosporangium phytohabitans</name>
    <dbReference type="NCBI Taxonomy" id="860235"/>
    <lineage>
        <taxon>Bacteria</taxon>
        <taxon>Bacillati</taxon>
        <taxon>Actinomycetota</taxon>
        <taxon>Actinomycetes</taxon>
        <taxon>Pseudonocardiales</taxon>
        <taxon>Pseudonocardiaceae</taxon>
        <taxon>Kibdelosporangium</taxon>
    </lineage>
</organism>
<dbReference type="OrthoDB" id="9805134at2"/>
<dbReference type="InterPro" id="IPR011075">
    <property type="entry name" value="TetR_C"/>
</dbReference>
<evidence type="ECO:0000256" key="2">
    <source>
        <dbReference type="ARBA" id="ARBA00023125"/>
    </source>
</evidence>
<evidence type="ECO:0000256" key="4">
    <source>
        <dbReference type="PROSITE-ProRule" id="PRU00335"/>
    </source>
</evidence>
<feature type="domain" description="HTH tetR-type" evidence="5">
    <location>
        <begin position="5"/>
        <end position="65"/>
    </location>
</feature>
<evidence type="ECO:0000313" key="7">
    <source>
        <dbReference type="Proteomes" id="UP000063699"/>
    </source>
</evidence>
<dbReference type="PANTHER" id="PTHR47506">
    <property type="entry name" value="TRANSCRIPTIONAL REGULATORY PROTEIN"/>
    <property type="match status" value="1"/>
</dbReference>
<evidence type="ECO:0000259" key="5">
    <source>
        <dbReference type="PROSITE" id="PS50977"/>
    </source>
</evidence>
<dbReference type="EMBL" id="CP012752">
    <property type="protein sequence ID" value="ALG07017.1"/>
    <property type="molecule type" value="Genomic_DNA"/>
</dbReference>
<keyword evidence="3" id="KW-0804">Transcription</keyword>
<dbReference type="KEGG" id="kphy:AOZ06_08825"/>
<gene>
    <name evidence="6" type="ORF">AOZ06_08825</name>
</gene>
<sequence length="190" mass="21581">MRHKEFDPGVALERAMTMFWERGYEGTSIQDLVEGMGIGRRSLYDTFGDKHELFMRSINRYADIQSERLNAVADTARTGRDAVRDLLSVVLRPEAHMRGCLLVNVATELAARDSEAAQRVDRYMDISREIMLAMVRRGQQDGSIGAPQRPEVLASMLLNAWLGLRVAVRSGADRKRLRKDIDEIMTVLDR</sequence>